<sequence>MLRGLRDAVSWTIWEERNFRIFSAAERGVEELKAIIHFRVVQWLISTELFTGYTMDGMLRKWGEIAKSTQTKSVMSVSWTPSPAGFMKLNFDGSSMGNPGQSGIGGVFRDENGVILGS</sequence>
<dbReference type="KEGG" id="nnu:109114475"/>
<name>A0A1U8Q3T1_NELNU</name>
<dbReference type="RefSeq" id="XP_019052686.1">
    <property type="nucleotide sequence ID" value="XM_019197141.1"/>
</dbReference>
<dbReference type="PANTHER" id="PTHR47074">
    <property type="entry name" value="BNAC02G40300D PROTEIN"/>
    <property type="match status" value="1"/>
</dbReference>
<reference evidence="2" key="1">
    <citation type="submission" date="2025-08" db="UniProtKB">
        <authorList>
            <consortium name="RefSeq"/>
        </authorList>
    </citation>
    <scope>IDENTIFICATION</scope>
</reference>
<dbReference type="OrthoDB" id="1937258at2759"/>
<dbReference type="OMA" id="QWLISTE"/>
<dbReference type="GeneID" id="109114475"/>
<evidence type="ECO:0000313" key="1">
    <source>
        <dbReference type="Proteomes" id="UP000189703"/>
    </source>
</evidence>
<accession>A0A1U8Q3T1</accession>
<organism evidence="1 2">
    <name type="scientific">Nelumbo nucifera</name>
    <name type="common">Sacred lotus</name>
    <dbReference type="NCBI Taxonomy" id="4432"/>
    <lineage>
        <taxon>Eukaryota</taxon>
        <taxon>Viridiplantae</taxon>
        <taxon>Streptophyta</taxon>
        <taxon>Embryophyta</taxon>
        <taxon>Tracheophyta</taxon>
        <taxon>Spermatophyta</taxon>
        <taxon>Magnoliopsida</taxon>
        <taxon>Proteales</taxon>
        <taxon>Nelumbonaceae</taxon>
        <taxon>Nelumbo</taxon>
    </lineage>
</organism>
<protein>
    <submittedName>
        <fullName evidence="2">Uncharacterized protein LOC109114475</fullName>
    </submittedName>
</protein>
<keyword evidence="1" id="KW-1185">Reference proteome</keyword>
<dbReference type="PANTHER" id="PTHR47074:SF73">
    <property type="entry name" value="OS04G0448401 PROTEIN"/>
    <property type="match status" value="1"/>
</dbReference>
<evidence type="ECO:0000313" key="2">
    <source>
        <dbReference type="RefSeq" id="XP_019052686.1"/>
    </source>
</evidence>
<dbReference type="AlphaFoldDB" id="A0A1U8Q3T1"/>
<dbReference type="InterPro" id="IPR052929">
    <property type="entry name" value="RNase_H-like_EbsB-rel"/>
</dbReference>
<dbReference type="InParanoid" id="A0A1U8Q3T1"/>
<dbReference type="SUPFAM" id="SSF53098">
    <property type="entry name" value="Ribonuclease H-like"/>
    <property type="match status" value="1"/>
</dbReference>
<gene>
    <name evidence="2" type="primary">LOC109114475</name>
</gene>
<dbReference type="Proteomes" id="UP000189703">
    <property type="component" value="Unplaced"/>
</dbReference>
<proteinExistence type="predicted"/>
<dbReference type="InterPro" id="IPR012337">
    <property type="entry name" value="RNaseH-like_sf"/>
</dbReference>